<feature type="compositionally biased region" description="Acidic residues" evidence="1">
    <location>
        <begin position="132"/>
        <end position="143"/>
    </location>
</feature>
<sequence length="780" mass="85667">MSMQVTRCPHCRTSFRVRAEQLNVAGGAVRCGSCLQVFKAAEHFITNEEHANAASSAPRSAEISSPSTNTPLVETTTDATPRKAANKVLQFTLPPDDEDDDLDKVLSSSSNAEDAASFDLADVEDEPKFEVTPEAELESTAESLEDDVFSAHDPSFDDADPIANNVDDDVFSAISDDMDDPFGDDDADAEIPMAAKGPLPPVVDPRVNKVIREGDILIHDNMDLDDLLIDDEADDNDILNADLADTSELDDVIEEDEVLSYENSPVFEPEETVVPEEVIEVEETLELVDIPEESDDWLATQDESIENKPQQTTTNSLEANSLFAPVDDNINVEYDDGATLTLEPSFAETPATNNSTNHETLNIELSSDEFDDMGMGLVPDDQRSNGNPSEDVSFSEPERFDDFNAAKTDDELDQLLGNAAELSGTETSNKSSNDSENDFDFLLDEIAQEAADNSEDGGMFFEESGSSPAHAMIDFDDHALDDAAEDILQPINRYNNAESATDDADSWALNLLQDDDPKSSTKRKSYMDDIDGPDESVFDDLDAPFNRHQQALQSEEPHVDEYHTQGIDDDLDQYDNIEEIDYKDNDNFQLGGDIDLASQSLEFDLPPPSLANLNVPSNSQRVRRNGLWALGALVLAVAIAAQVAYFRFDTGARSATFRPMYAQACVWLKCQLPSLQNVRNMATQHLVVRPHPDLQNALVVDTLLINNASQQQPFPDLVLEFKDLNDAVLASRRFQPSEYLAGELAGEALMPAGIPIHIGFEIVHPGAEAVSYQIRILANQ</sequence>
<dbReference type="NCBIfam" id="TIGR02098">
    <property type="entry name" value="MJ0042_CXXC"/>
    <property type="match status" value="1"/>
</dbReference>
<keyword evidence="2" id="KW-1133">Transmembrane helix</keyword>
<name>A0A160TCW8_9ZZZZ</name>
<dbReference type="Pfam" id="PF11906">
    <property type="entry name" value="DUF3426"/>
    <property type="match status" value="1"/>
</dbReference>
<gene>
    <name evidence="4" type="ORF">MGWOODY_Tha1220</name>
</gene>
<feature type="transmembrane region" description="Helical" evidence="2">
    <location>
        <begin position="627"/>
        <end position="648"/>
    </location>
</feature>
<organism evidence="4">
    <name type="scientific">hydrothermal vent metagenome</name>
    <dbReference type="NCBI Taxonomy" id="652676"/>
    <lineage>
        <taxon>unclassified sequences</taxon>
        <taxon>metagenomes</taxon>
        <taxon>ecological metagenomes</taxon>
    </lineage>
</organism>
<feature type="domain" description="Zinc finger/thioredoxin putative" evidence="3">
    <location>
        <begin position="6"/>
        <end position="40"/>
    </location>
</feature>
<reference evidence="4" key="1">
    <citation type="submission" date="2015-10" db="EMBL/GenBank/DDBJ databases">
        <authorList>
            <person name="Gilbert D.G."/>
        </authorList>
    </citation>
    <scope>NUCLEOTIDE SEQUENCE</scope>
</reference>
<accession>A0A160TCW8</accession>
<dbReference type="AlphaFoldDB" id="A0A160TCW8"/>
<dbReference type="EMBL" id="CZQC01000019">
    <property type="protein sequence ID" value="CUS40579.1"/>
    <property type="molecule type" value="Genomic_DNA"/>
</dbReference>
<dbReference type="InterPro" id="IPR021834">
    <property type="entry name" value="DUF3426"/>
</dbReference>
<protein>
    <submittedName>
        <fullName evidence="4">Probable transmembrane protein</fullName>
    </submittedName>
</protein>
<proteinExistence type="predicted"/>
<evidence type="ECO:0000256" key="2">
    <source>
        <dbReference type="SAM" id="Phobius"/>
    </source>
</evidence>
<dbReference type="Pfam" id="PF13719">
    <property type="entry name" value="Zn_ribbon_5"/>
    <property type="match status" value="1"/>
</dbReference>
<feature type="compositionally biased region" description="Polar residues" evidence="1">
    <location>
        <begin position="53"/>
        <end position="79"/>
    </location>
</feature>
<keyword evidence="2" id="KW-0472">Membrane</keyword>
<evidence type="ECO:0000313" key="4">
    <source>
        <dbReference type="EMBL" id="CUS40579.1"/>
    </source>
</evidence>
<evidence type="ECO:0000256" key="1">
    <source>
        <dbReference type="SAM" id="MobiDB-lite"/>
    </source>
</evidence>
<keyword evidence="2 4" id="KW-0812">Transmembrane</keyword>
<evidence type="ECO:0000259" key="3">
    <source>
        <dbReference type="Pfam" id="PF13719"/>
    </source>
</evidence>
<feature type="region of interest" description="Disordered" evidence="1">
    <location>
        <begin position="370"/>
        <end position="398"/>
    </location>
</feature>
<dbReference type="InterPro" id="IPR011723">
    <property type="entry name" value="Znf/thioredoxin_put"/>
</dbReference>
<feature type="region of interest" description="Disordered" evidence="1">
    <location>
        <begin position="51"/>
        <end position="143"/>
    </location>
</feature>